<organism evidence="3 4">
    <name type="scientific">Candidatus Devosia phytovorans</name>
    <dbReference type="NCBI Taxonomy" id="3121372"/>
    <lineage>
        <taxon>Bacteria</taxon>
        <taxon>Pseudomonadati</taxon>
        <taxon>Pseudomonadota</taxon>
        <taxon>Alphaproteobacteria</taxon>
        <taxon>Hyphomicrobiales</taxon>
        <taxon>Devosiaceae</taxon>
        <taxon>Devosia</taxon>
    </lineage>
</organism>
<evidence type="ECO:0000256" key="1">
    <source>
        <dbReference type="ARBA" id="ARBA00022842"/>
    </source>
</evidence>
<dbReference type="InterPro" id="IPR051619">
    <property type="entry name" value="TypeII_TA_RNase_PINc/VapC"/>
</dbReference>
<sequence>MILDASVAIAWSIEEEHTPAILDVLSLVTEGGAYVPQLWNVEVANVLLMKGRRGKIPMHTVSGLLEGLSRLGIETDSETSDKAWGITLALAMRHNLTVYDATYLELAVRKHLTLATIDDKLVIAARAEGLAVLP</sequence>
<dbReference type="Gene3D" id="3.40.50.1010">
    <property type="entry name" value="5'-nuclease"/>
    <property type="match status" value="1"/>
</dbReference>
<dbReference type="InterPro" id="IPR002716">
    <property type="entry name" value="PIN_dom"/>
</dbReference>
<evidence type="ECO:0000313" key="3">
    <source>
        <dbReference type="EMBL" id="WEK05436.1"/>
    </source>
</evidence>
<proteinExistence type="predicted"/>
<dbReference type="Pfam" id="PF01850">
    <property type="entry name" value="PIN"/>
    <property type="match status" value="1"/>
</dbReference>
<dbReference type="EMBL" id="CP119312">
    <property type="protein sequence ID" value="WEK05436.1"/>
    <property type="molecule type" value="Genomic_DNA"/>
</dbReference>
<dbReference type="SUPFAM" id="SSF88723">
    <property type="entry name" value="PIN domain-like"/>
    <property type="match status" value="1"/>
</dbReference>
<dbReference type="InterPro" id="IPR044153">
    <property type="entry name" value="PIN_Pae0151-like"/>
</dbReference>
<keyword evidence="1" id="KW-0460">Magnesium</keyword>
<dbReference type="AlphaFoldDB" id="A0AAJ6B162"/>
<feature type="domain" description="PIN" evidence="2">
    <location>
        <begin position="1"/>
        <end position="122"/>
    </location>
</feature>
<name>A0AAJ6B162_9HYPH</name>
<dbReference type="InterPro" id="IPR029060">
    <property type="entry name" value="PIN-like_dom_sf"/>
</dbReference>
<protein>
    <submittedName>
        <fullName evidence="3">Type II toxin-antitoxin system VapC family toxin</fullName>
    </submittedName>
</protein>
<gene>
    <name evidence="3" type="ORF">P0Y65_04035</name>
</gene>
<reference evidence="3" key="1">
    <citation type="submission" date="2023-03" db="EMBL/GenBank/DDBJ databases">
        <title>Andean soil-derived lignocellulolytic bacterial consortium as a source of novel taxa and putative plastic-active enzymes.</title>
        <authorList>
            <person name="Diaz-Garcia L."/>
            <person name="Chuvochina M."/>
            <person name="Feuerriegel G."/>
            <person name="Bunk B."/>
            <person name="Sproer C."/>
            <person name="Streit W.R."/>
            <person name="Rodriguez L.M."/>
            <person name="Overmann J."/>
            <person name="Jimenez D.J."/>
        </authorList>
    </citation>
    <scope>NUCLEOTIDE SEQUENCE</scope>
    <source>
        <strain evidence="3">MAG 4196</strain>
    </source>
</reference>
<dbReference type="PANTHER" id="PTHR35901">
    <property type="entry name" value="RIBONUCLEASE VAPC3"/>
    <property type="match status" value="1"/>
</dbReference>
<accession>A0AAJ6B162</accession>
<evidence type="ECO:0000313" key="4">
    <source>
        <dbReference type="Proteomes" id="UP001217476"/>
    </source>
</evidence>
<dbReference type="Proteomes" id="UP001217476">
    <property type="component" value="Chromosome"/>
</dbReference>
<evidence type="ECO:0000259" key="2">
    <source>
        <dbReference type="Pfam" id="PF01850"/>
    </source>
</evidence>
<dbReference type="PANTHER" id="PTHR35901:SF1">
    <property type="entry name" value="EXONUCLEASE VAPC9"/>
    <property type="match status" value="1"/>
</dbReference>
<dbReference type="CDD" id="cd09873">
    <property type="entry name" value="PIN_Pae0151-like"/>
    <property type="match status" value="1"/>
</dbReference>